<accession>A0A372ZMR4</accession>
<dbReference type="GO" id="GO:0016747">
    <property type="term" value="F:acyltransferase activity, transferring groups other than amino-acyl groups"/>
    <property type="evidence" value="ECO:0007669"/>
    <property type="project" value="InterPro"/>
</dbReference>
<dbReference type="PANTHER" id="PTHR23028:SF53">
    <property type="entry name" value="ACYL_TRANSF_3 DOMAIN-CONTAINING PROTEIN"/>
    <property type="match status" value="1"/>
</dbReference>
<sequence length="385" mass="41011">MSARSDTRLVGGPPPPHRLPTLTSLRFAAALAVFLFHAFLVADPLHPGAPLGFFADPRLAAALAHATSKAGYAGVSFFFVLSGFVLTWSARERERPAAFWRRRLARIYPSHLAMWAAAALLFAWAAPVRTWLPNLLLVHAYSPDPDINSGMNMPSWSLCCEALFYLLFPLLHRAVRRLPARALLPALAAALLAAAAVAGADAVLLSDRPRIPQLPVSLDQLWFGYLFPPARLPEFVLGMLLARAVAAGRAPRVPLAAAALLVAPAYALALAVPSPYDFVLPMVLPLALVICAAAQHDLRRGAGDPPPRRPAQWLGAVSFGFYLCQGVVLFHGRPLLFGDRTYPAPLAALLTVAAFGATLAAGALSHALVERPAVRRLAGRAAGAG</sequence>
<feature type="transmembrane region" description="Helical" evidence="1">
    <location>
        <begin position="70"/>
        <end position="91"/>
    </location>
</feature>
<name>A0A372ZMR4_9ACTN</name>
<evidence type="ECO:0000313" key="3">
    <source>
        <dbReference type="EMBL" id="RGD56762.1"/>
    </source>
</evidence>
<evidence type="ECO:0000256" key="1">
    <source>
        <dbReference type="SAM" id="Phobius"/>
    </source>
</evidence>
<dbReference type="AlphaFoldDB" id="A0A372ZMR4"/>
<keyword evidence="1" id="KW-0812">Transmembrane</keyword>
<evidence type="ECO:0000259" key="2">
    <source>
        <dbReference type="Pfam" id="PF01757"/>
    </source>
</evidence>
<dbReference type="EMBL" id="QVIG01000001">
    <property type="protein sequence ID" value="RGD56762.1"/>
    <property type="molecule type" value="Genomic_DNA"/>
</dbReference>
<dbReference type="InterPro" id="IPR050879">
    <property type="entry name" value="Acyltransferase_3"/>
</dbReference>
<feature type="transmembrane region" description="Helical" evidence="1">
    <location>
        <begin position="344"/>
        <end position="369"/>
    </location>
</feature>
<organism evidence="3 4">
    <name type="scientific">Kitasatospora xanthocidica</name>
    <dbReference type="NCBI Taxonomy" id="83382"/>
    <lineage>
        <taxon>Bacteria</taxon>
        <taxon>Bacillati</taxon>
        <taxon>Actinomycetota</taxon>
        <taxon>Actinomycetes</taxon>
        <taxon>Kitasatosporales</taxon>
        <taxon>Streptomycetaceae</taxon>
        <taxon>Kitasatospora</taxon>
    </lineage>
</organism>
<keyword evidence="3" id="KW-0808">Transferase</keyword>
<keyword evidence="1" id="KW-1133">Transmembrane helix</keyword>
<feature type="transmembrane region" description="Helical" evidence="1">
    <location>
        <begin position="253"/>
        <end position="272"/>
    </location>
</feature>
<keyword evidence="3" id="KW-0012">Acyltransferase</keyword>
<protein>
    <submittedName>
        <fullName evidence="3">Acyltransferase</fullName>
    </submittedName>
</protein>
<dbReference type="GO" id="GO:0016020">
    <property type="term" value="C:membrane"/>
    <property type="evidence" value="ECO:0007669"/>
    <property type="project" value="TreeGrafter"/>
</dbReference>
<dbReference type="Pfam" id="PF01757">
    <property type="entry name" value="Acyl_transf_3"/>
    <property type="match status" value="1"/>
</dbReference>
<gene>
    <name evidence="3" type="ORF">DR950_02205</name>
</gene>
<reference evidence="3 4" key="1">
    <citation type="submission" date="2018-08" db="EMBL/GenBank/DDBJ databases">
        <title>Diversity &amp; Physiological Properties of Lignin-Decomposing Actinobacteria from Soil.</title>
        <authorList>
            <person name="Roh S.G."/>
            <person name="Kim S.B."/>
        </authorList>
    </citation>
    <scope>NUCLEOTIDE SEQUENCE [LARGE SCALE GENOMIC DNA]</scope>
    <source>
        <strain evidence="3 4">MMS17-GH009</strain>
    </source>
</reference>
<keyword evidence="4" id="KW-1185">Reference proteome</keyword>
<feature type="transmembrane region" description="Helical" evidence="1">
    <location>
        <begin position="310"/>
        <end position="332"/>
    </location>
</feature>
<comment type="caution">
    <text evidence="3">The sequence shown here is derived from an EMBL/GenBank/DDBJ whole genome shotgun (WGS) entry which is preliminary data.</text>
</comment>
<feature type="transmembrane region" description="Helical" evidence="1">
    <location>
        <begin position="112"/>
        <end position="132"/>
    </location>
</feature>
<dbReference type="PANTHER" id="PTHR23028">
    <property type="entry name" value="ACETYLTRANSFERASE"/>
    <property type="match status" value="1"/>
</dbReference>
<dbReference type="InterPro" id="IPR002656">
    <property type="entry name" value="Acyl_transf_3_dom"/>
</dbReference>
<feature type="transmembrane region" description="Helical" evidence="1">
    <location>
        <begin position="278"/>
        <end position="298"/>
    </location>
</feature>
<dbReference type="GO" id="GO:0009103">
    <property type="term" value="P:lipopolysaccharide biosynthetic process"/>
    <property type="evidence" value="ECO:0007669"/>
    <property type="project" value="TreeGrafter"/>
</dbReference>
<dbReference type="RefSeq" id="WP_117485369.1">
    <property type="nucleotide sequence ID" value="NZ_QVIG01000001.1"/>
</dbReference>
<dbReference type="Proteomes" id="UP000263377">
    <property type="component" value="Unassembled WGS sequence"/>
</dbReference>
<evidence type="ECO:0000313" key="4">
    <source>
        <dbReference type="Proteomes" id="UP000263377"/>
    </source>
</evidence>
<feature type="transmembrane region" description="Helical" evidence="1">
    <location>
        <begin position="225"/>
        <end position="246"/>
    </location>
</feature>
<proteinExistence type="predicted"/>
<feature type="domain" description="Acyltransferase 3" evidence="2">
    <location>
        <begin position="24"/>
        <end position="358"/>
    </location>
</feature>
<feature type="transmembrane region" description="Helical" evidence="1">
    <location>
        <begin position="183"/>
        <end position="205"/>
    </location>
</feature>
<keyword evidence="1" id="KW-0472">Membrane</keyword>
<feature type="transmembrane region" description="Helical" evidence="1">
    <location>
        <begin position="152"/>
        <end position="171"/>
    </location>
</feature>